<evidence type="ECO:0000313" key="9">
    <source>
        <dbReference type="Proteomes" id="UP000525416"/>
    </source>
</evidence>
<organism evidence="8 9">
    <name type="scientific">Rynchops niger</name>
    <name type="common">Black skimmer</name>
    <dbReference type="NCBI Taxonomy" id="227184"/>
    <lineage>
        <taxon>Eukaryota</taxon>
        <taxon>Metazoa</taxon>
        <taxon>Chordata</taxon>
        <taxon>Craniata</taxon>
        <taxon>Vertebrata</taxon>
        <taxon>Euteleostomi</taxon>
        <taxon>Archelosauria</taxon>
        <taxon>Archosauria</taxon>
        <taxon>Dinosauria</taxon>
        <taxon>Saurischia</taxon>
        <taxon>Theropoda</taxon>
        <taxon>Coelurosauria</taxon>
        <taxon>Aves</taxon>
        <taxon>Neognathae</taxon>
        <taxon>Neoaves</taxon>
        <taxon>Charadriiformes</taxon>
        <taxon>Laridae</taxon>
        <taxon>Rynchops</taxon>
    </lineage>
</organism>
<proteinExistence type="predicted"/>
<dbReference type="GO" id="GO:0004519">
    <property type="term" value="F:endonuclease activity"/>
    <property type="evidence" value="ECO:0007669"/>
    <property type="project" value="UniProtKB-KW"/>
</dbReference>
<feature type="domain" description="Reverse transcriptase thumb" evidence="7">
    <location>
        <begin position="8"/>
        <end position="50"/>
    </location>
</feature>
<gene>
    <name evidence="8" type="primary">Ervk18_0</name>
    <name evidence="8" type="ORF">RYNNIG_R15538</name>
</gene>
<evidence type="ECO:0000256" key="6">
    <source>
        <dbReference type="ARBA" id="ARBA00022918"/>
    </source>
</evidence>
<dbReference type="InterPro" id="IPR010661">
    <property type="entry name" value="RVT_thumb"/>
</dbReference>
<dbReference type="Gene3D" id="3.30.70.270">
    <property type="match status" value="1"/>
</dbReference>
<dbReference type="GO" id="GO:0016787">
    <property type="term" value="F:hydrolase activity"/>
    <property type="evidence" value="ECO:0007669"/>
    <property type="project" value="UniProtKB-KW"/>
</dbReference>
<keyword evidence="4" id="KW-0255">Endonuclease</keyword>
<evidence type="ECO:0000313" key="8">
    <source>
        <dbReference type="EMBL" id="NXN56498.1"/>
    </source>
</evidence>
<feature type="non-terminal residue" evidence="8">
    <location>
        <position position="99"/>
    </location>
</feature>
<keyword evidence="2" id="KW-0548">Nucleotidyltransferase</keyword>
<evidence type="ECO:0000256" key="3">
    <source>
        <dbReference type="ARBA" id="ARBA00022722"/>
    </source>
</evidence>
<dbReference type="PANTHER" id="PTHR41694">
    <property type="entry name" value="ENDOGENOUS RETROVIRUS GROUP K MEMBER POL PROTEIN"/>
    <property type="match status" value="1"/>
</dbReference>
<sequence length="99" mass="10972">KVIGFTPINWVHPLLGITTKELSPLFNILKGDPDLASPRSLTSTAQKSLQHVANKIQSTTAARCIEQLPIRLFVIYQEFQPYALIGQWNDALAKSLTAL</sequence>
<evidence type="ECO:0000256" key="4">
    <source>
        <dbReference type="ARBA" id="ARBA00022759"/>
    </source>
</evidence>
<evidence type="ECO:0000256" key="1">
    <source>
        <dbReference type="ARBA" id="ARBA00022679"/>
    </source>
</evidence>
<dbReference type="PANTHER" id="PTHR41694:SF3">
    <property type="entry name" value="RNA-DIRECTED DNA POLYMERASE-RELATED"/>
    <property type="match status" value="1"/>
</dbReference>
<dbReference type="InterPro" id="IPR043502">
    <property type="entry name" value="DNA/RNA_pol_sf"/>
</dbReference>
<keyword evidence="1" id="KW-0808">Transferase</keyword>
<feature type="non-terminal residue" evidence="8">
    <location>
        <position position="1"/>
    </location>
</feature>
<protein>
    <submittedName>
        <fullName evidence="8">POK18 protein</fullName>
    </submittedName>
</protein>
<dbReference type="InterPro" id="IPR043128">
    <property type="entry name" value="Rev_trsase/Diguanyl_cyclase"/>
</dbReference>
<dbReference type="Pfam" id="PF06817">
    <property type="entry name" value="RVT_thumb"/>
    <property type="match status" value="1"/>
</dbReference>
<dbReference type="Proteomes" id="UP000525416">
    <property type="component" value="Unassembled WGS sequence"/>
</dbReference>
<dbReference type="SUPFAM" id="SSF56672">
    <property type="entry name" value="DNA/RNA polymerases"/>
    <property type="match status" value="1"/>
</dbReference>
<keyword evidence="6" id="KW-0695">RNA-directed DNA polymerase</keyword>
<keyword evidence="3" id="KW-0540">Nuclease</keyword>
<dbReference type="GO" id="GO:0035613">
    <property type="term" value="F:RNA stem-loop binding"/>
    <property type="evidence" value="ECO:0007669"/>
    <property type="project" value="TreeGrafter"/>
</dbReference>
<reference evidence="8 9" key="1">
    <citation type="submission" date="2019-09" db="EMBL/GenBank/DDBJ databases">
        <title>Bird 10,000 Genomes (B10K) Project - Family phase.</title>
        <authorList>
            <person name="Zhang G."/>
        </authorList>
    </citation>
    <scope>NUCLEOTIDE SEQUENCE [LARGE SCALE GENOMIC DNA]</scope>
    <source>
        <strain evidence="8">B10K-DU-002-16</strain>
        <tissue evidence="8">Muscle</tissue>
    </source>
</reference>
<dbReference type="OrthoDB" id="9395730at2759"/>
<comment type="caution">
    <text evidence="8">The sequence shown here is derived from an EMBL/GenBank/DDBJ whole genome shotgun (WGS) entry which is preliminary data.</text>
</comment>
<dbReference type="EMBL" id="VXBH01005849">
    <property type="protein sequence ID" value="NXN56498.1"/>
    <property type="molecule type" value="Genomic_DNA"/>
</dbReference>
<evidence type="ECO:0000259" key="7">
    <source>
        <dbReference type="Pfam" id="PF06817"/>
    </source>
</evidence>
<evidence type="ECO:0000256" key="2">
    <source>
        <dbReference type="ARBA" id="ARBA00022695"/>
    </source>
</evidence>
<evidence type="ECO:0000256" key="5">
    <source>
        <dbReference type="ARBA" id="ARBA00022801"/>
    </source>
</evidence>
<name>A0A7L1K065_RYNNI</name>
<keyword evidence="9" id="KW-1185">Reference proteome</keyword>
<accession>A0A7L1K065</accession>
<keyword evidence="5" id="KW-0378">Hydrolase</keyword>
<dbReference type="GO" id="GO:0003964">
    <property type="term" value="F:RNA-directed DNA polymerase activity"/>
    <property type="evidence" value="ECO:0007669"/>
    <property type="project" value="UniProtKB-KW"/>
</dbReference>
<dbReference type="AlphaFoldDB" id="A0A7L1K065"/>